<proteinExistence type="predicted"/>
<dbReference type="AlphaFoldDB" id="A0A371HZZ3"/>
<evidence type="ECO:0000313" key="2">
    <source>
        <dbReference type="Proteomes" id="UP000257109"/>
    </source>
</evidence>
<evidence type="ECO:0000313" key="1">
    <source>
        <dbReference type="EMBL" id="RDY08244.1"/>
    </source>
</evidence>
<name>A0A371HZZ3_MUCPR</name>
<dbReference type="EMBL" id="QJKJ01001317">
    <property type="protein sequence ID" value="RDY08244.1"/>
    <property type="molecule type" value="Genomic_DNA"/>
</dbReference>
<feature type="non-terminal residue" evidence="1">
    <location>
        <position position="1"/>
    </location>
</feature>
<reference evidence="1" key="1">
    <citation type="submission" date="2018-05" db="EMBL/GenBank/DDBJ databases">
        <title>Draft genome of Mucuna pruriens seed.</title>
        <authorList>
            <person name="Nnadi N.E."/>
            <person name="Vos R."/>
            <person name="Hasami M.H."/>
            <person name="Devisetty U.K."/>
            <person name="Aguiy J.C."/>
        </authorList>
    </citation>
    <scope>NUCLEOTIDE SEQUENCE [LARGE SCALE GENOMIC DNA]</scope>
    <source>
        <strain evidence="1">JCA_2017</strain>
    </source>
</reference>
<dbReference type="OrthoDB" id="1935865at2759"/>
<organism evidence="1 2">
    <name type="scientific">Mucuna pruriens</name>
    <name type="common">Velvet bean</name>
    <name type="synonym">Dolichos pruriens</name>
    <dbReference type="NCBI Taxonomy" id="157652"/>
    <lineage>
        <taxon>Eukaryota</taxon>
        <taxon>Viridiplantae</taxon>
        <taxon>Streptophyta</taxon>
        <taxon>Embryophyta</taxon>
        <taxon>Tracheophyta</taxon>
        <taxon>Spermatophyta</taxon>
        <taxon>Magnoliopsida</taxon>
        <taxon>eudicotyledons</taxon>
        <taxon>Gunneridae</taxon>
        <taxon>Pentapetalae</taxon>
        <taxon>rosids</taxon>
        <taxon>fabids</taxon>
        <taxon>Fabales</taxon>
        <taxon>Fabaceae</taxon>
        <taxon>Papilionoideae</taxon>
        <taxon>50 kb inversion clade</taxon>
        <taxon>NPAAA clade</taxon>
        <taxon>indigoferoid/millettioid clade</taxon>
        <taxon>Phaseoleae</taxon>
        <taxon>Mucuna</taxon>
    </lineage>
</organism>
<accession>A0A371HZZ3</accession>
<gene>
    <name evidence="1" type="ORF">CR513_07555</name>
</gene>
<protein>
    <recommendedName>
        <fullName evidence="3">Integrase catalytic domain-containing protein</fullName>
    </recommendedName>
</protein>
<evidence type="ECO:0008006" key="3">
    <source>
        <dbReference type="Google" id="ProtNLM"/>
    </source>
</evidence>
<sequence length="105" mass="12244">MLYEIIHVNCAQSKGRCNLTEYYLYLIHEKSRSLYIFKSFKAKVEFELGKKIKAVKSDHGGEYYGRYDRSGEQRCQLKQLTKPLMNFGLVPSIKHLHIWGCPAEA</sequence>
<comment type="caution">
    <text evidence="1">The sequence shown here is derived from an EMBL/GenBank/DDBJ whole genome shotgun (WGS) entry which is preliminary data.</text>
</comment>
<keyword evidence="2" id="KW-1185">Reference proteome</keyword>
<dbReference type="Proteomes" id="UP000257109">
    <property type="component" value="Unassembled WGS sequence"/>
</dbReference>